<organism evidence="3 4">
    <name type="scientific">Vitis vinifera</name>
    <name type="common">Grape</name>
    <dbReference type="NCBI Taxonomy" id="29760"/>
    <lineage>
        <taxon>Eukaryota</taxon>
        <taxon>Viridiplantae</taxon>
        <taxon>Streptophyta</taxon>
        <taxon>Embryophyta</taxon>
        <taxon>Tracheophyta</taxon>
        <taxon>Spermatophyta</taxon>
        <taxon>Magnoliopsida</taxon>
        <taxon>eudicotyledons</taxon>
        <taxon>Gunneridae</taxon>
        <taxon>Pentapetalae</taxon>
        <taxon>rosids</taxon>
        <taxon>Vitales</taxon>
        <taxon>Vitaceae</taxon>
        <taxon>Viteae</taxon>
        <taxon>Vitis</taxon>
    </lineage>
</organism>
<evidence type="ECO:0000313" key="4">
    <source>
        <dbReference type="Proteomes" id="UP000288805"/>
    </source>
</evidence>
<accession>A0A438GJN6</accession>
<dbReference type="PANTHER" id="PTHR12354:SF1">
    <property type="entry name" value="INTERFERON-RELATED DEVELOPMENTAL REGULATOR 1"/>
    <property type="match status" value="1"/>
</dbReference>
<dbReference type="Proteomes" id="UP000288805">
    <property type="component" value="Unassembled WGS sequence"/>
</dbReference>
<dbReference type="SUPFAM" id="SSF48371">
    <property type="entry name" value="ARM repeat"/>
    <property type="match status" value="1"/>
</dbReference>
<dbReference type="InterPro" id="IPR016024">
    <property type="entry name" value="ARM-type_fold"/>
</dbReference>
<protein>
    <submittedName>
        <fullName evidence="3">Interferon-related developmental regulator 1</fullName>
    </submittedName>
</protein>
<dbReference type="InterPro" id="IPR011989">
    <property type="entry name" value="ARM-like"/>
</dbReference>
<dbReference type="InterPro" id="IPR007701">
    <property type="entry name" value="Interferon-rel_develop_reg_N"/>
</dbReference>
<dbReference type="OrthoDB" id="686784at2759"/>
<dbReference type="PANTHER" id="PTHR12354">
    <property type="entry name" value="INTERFERON-RELATED DEVELOPMENTAL REGULATOR"/>
    <property type="match status" value="1"/>
</dbReference>
<sequence length="454" mass="51322">MDKALDSLSHKRGSVREEALCSIITDSTAKVQVQFAEKNFVTLVYRSLALLKKGSPKEVSLATQAIALFAITLGPGGNTHEIYKDSLPPLSQVLESGSESSKISSILDCLAIVTFVGAKDFEETEKSMQIIWKLIQPVALNVNARKHSPAILAAAISAWSFILTTVDGWRLNYKYCRGAISYLSDLIEYDDESVRIAALEALALIFESGCFNSLSTEAKCSSSCLIHEGNTSTNGYSPIQEMKDNILHRVRRLSLKDEVDKDRMSDWLKVFEDGCCPKTLVINWQNMLKSFAWYRLLQIKFMKRILGSGFNKHMQENEFLHELFEIVTPKREDVSGYGCQLYELDSKEVIAEYYEPELRKNNKSSIQRMFMSPNSFHNKAMTQLLNKRRMLSQIDIMPLKLSLTQLLLTYHQVLLFSAPYNILLSDKKSLMVLSTSILQSFIQQKGSTLITCKT</sequence>
<reference evidence="3 4" key="1">
    <citation type="journal article" date="2018" name="PLoS Genet.">
        <title>Population sequencing reveals clonal diversity and ancestral inbreeding in the grapevine cultivar Chardonnay.</title>
        <authorList>
            <person name="Roach M.J."/>
            <person name="Johnson D.L."/>
            <person name="Bohlmann J."/>
            <person name="van Vuuren H.J."/>
            <person name="Jones S.J."/>
            <person name="Pretorius I.S."/>
            <person name="Schmidt S.A."/>
            <person name="Borneman A.R."/>
        </authorList>
    </citation>
    <scope>NUCLEOTIDE SEQUENCE [LARGE SCALE GENOMIC DNA]</scope>
    <source>
        <strain evidence="4">cv. Chardonnay</strain>
        <tissue evidence="3">Leaf</tissue>
    </source>
</reference>
<name>A0A438GJN6_VITVI</name>
<gene>
    <name evidence="3" type="primary">IFRD1_0</name>
    <name evidence="3" type="ORF">CK203_053614</name>
</gene>
<dbReference type="EMBL" id="QGNW01000415">
    <property type="protein sequence ID" value="RVW72426.1"/>
    <property type="molecule type" value="Genomic_DNA"/>
</dbReference>
<dbReference type="Pfam" id="PF05004">
    <property type="entry name" value="IFRD"/>
    <property type="match status" value="1"/>
</dbReference>
<proteinExistence type="inferred from homology"/>
<evidence type="ECO:0000259" key="2">
    <source>
        <dbReference type="Pfam" id="PF05004"/>
    </source>
</evidence>
<feature type="domain" description="Interferon-related developmental regulator N-terminal" evidence="2">
    <location>
        <begin position="2"/>
        <end position="254"/>
    </location>
</feature>
<dbReference type="AlphaFoldDB" id="A0A438GJN6"/>
<evidence type="ECO:0000313" key="3">
    <source>
        <dbReference type="EMBL" id="RVW72426.1"/>
    </source>
</evidence>
<comment type="similarity">
    <text evidence="1">Belongs to the IFRD family.</text>
</comment>
<comment type="caution">
    <text evidence="3">The sequence shown here is derived from an EMBL/GenBank/DDBJ whole genome shotgun (WGS) entry which is preliminary data.</text>
</comment>
<dbReference type="Gene3D" id="1.25.10.10">
    <property type="entry name" value="Leucine-rich Repeat Variant"/>
    <property type="match status" value="1"/>
</dbReference>
<evidence type="ECO:0000256" key="1">
    <source>
        <dbReference type="ARBA" id="ARBA00008828"/>
    </source>
</evidence>
<dbReference type="InterPro" id="IPR039777">
    <property type="entry name" value="IFRD"/>
</dbReference>